<protein>
    <submittedName>
        <fullName evidence="1">Uncharacterized protein</fullName>
    </submittedName>
</protein>
<accession>A0A150J979</accession>
<reference evidence="1 2" key="1">
    <citation type="journal article" date="2016" name="ISME J.">
        <title>Chasing the elusive Euryarchaeota class WSA2: genomes reveal a uniquely fastidious methyl-reducing methanogen.</title>
        <authorList>
            <person name="Nobu M.K."/>
            <person name="Narihiro T."/>
            <person name="Kuroda K."/>
            <person name="Mei R."/>
            <person name="Liu W.T."/>
        </authorList>
    </citation>
    <scope>NUCLEOTIDE SEQUENCE [LARGE SCALE GENOMIC DNA]</scope>
    <source>
        <strain evidence="1">U1lsi0528_Bin055</strain>
    </source>
</reference>
<gene>
    <name evidence="1" type="ORF">AMQ22_00022</name>
</gene>
<evidence type="ECO:0000313" key="1">
    <source>
        <dbReference type="EMBL" id="KYC53823.1"/>
    </source>
</evidence>
<sequence>MFRIEILEIPGWLSKKTGVFIGDVLEVSRESPKALLVGDTWLPKRELVFERLK</sequence>
<proteinExistence type="predicted"/>
<dbReference type="AlphaFoldDB" id="A0A150J979"/>
<dbReference type="EMBL" id="LNGC01000001">
    <property type="protein sequence ID" value="KYC53823.1"/>
    <property type="molecule type" value="Genomic_DNA"/>
</dbReference>
<dbReference type="Proteomes" id="UP000075398">
    <property type="component" value="Unassembled WGS sequence"/>
</dbReference>
<comment type="caution">
    <text evidence="1">The sequence shown here is derived from an EMBL/GenBank/DDBJ whole genome shotgun (WGS) entry which is preliminary data.</text>
</comment>
<organism evidence="1 2">
    <name type="scientific">Candidatus Methanofastidiosum methylothiophilum</name>
    <dbReference type="NCBI Taxonomy" id="1705564"/>
    <lineage>
        <taxon>Archaea</taxon>
        <taxon>Methanobacteriati</taxon>
        <taxon>Methanobacteriota</taxon>
        <taxon>Stenosarchaea group</taxon>
        <taxon>Candidatus Methanofastidiosia</taxon>
        <taxon>Candidatus Methanofastidiosales</taxon>
        <taxon>Candidatus Methanofastidiosaceae</taxon>
        <taxon>Candidatus Methanofastidiosum</taxon>
    </lineage>
</organism>
<evidence type="ECO:0000313" key="2">
    <source>
        <dbReference type="Proteomes" id="UP000075398"/>
    </source>
</evidence>
<name>A0A150J979_9EURY</name>